<reference evidence="1 2" key="1">
    <citation type="submission" date="2019-02" db="EMBL/GenBank/DDBJ databases">
        <title>Deep-cultivation of Planctomycetes and their phenomic and genomic characterization uncovers novel biology.</title>
        <authorList>
            <person name="Wiegand S."/>
            <person name="Jogler M."/>
            <person name="Boedeker C."/>
            <person name="Pinto D."/>
            <person name="Vollmers J."/>
            <person name="Rivas-Marin E."/>
            <person name="Kohn T."/>
            <person name="Peeters S.H."/>
            <person name="Heuer A."/>
            <person name="Rast P."/>
            <person name="Oberbeckmann S."/>
            <person name="Bunk B."/>
            <person name="Jeske O."/>
            <person name="Meyerdierks A."/>
            <person name="Storesund J.E."/>
            <person name="Kallscheuer N."/>
            <person name="Luecker S."/>
            <person name="Lage O.M."/>
            <person name="Pohl T."/>
            <person name="Merkel B.J."/>
            <person name="Hornburger P."/>
            <person name="Mueller R.-W."/>
            <person name="Bruemmer F."/>
            <person name="Labrenz M."/>
            <person name="Spormann A.M."/>
            <person name="Op Den Camp H."/>
            <person name="Overmann J."/>
            <person name="Amann R."/>
            <person name="Jetten M.S.M."/>
            <person name="Mascher T."/>
            <person name="Medema M.H."/>
            <person name="Devos D.P."/>
            <person name="Kaster A.-K."/>
            <person name="Ovreas L."/>
            <person name="Rohde M."/>
            <person name="Galperin M.Y."/>
            <person name="Jogler C."/>
        </authorList>
    </citation>
    <scope>NUCLEOTIDE SEQUENCE [LARGE SCALE GENOMIC DNA]</scope>
    <source>
        <strain evidence="1 2">KOR34</strain>
    </source>
</reference>
<protein>
    <submittedName>
        <fullName evidence="1">Uncharacterized protein</fullName>
    </submittedName>
</protein>
<proteinExistence type="predicted"/>
<dbReference type="AlphaFoldDB" id="A0A5C5VI62"/>
<comment type="caution">
    <text evidence="1">The sequence shown here is derived from an EMBL/GenBank/DDBJ whole genome shotgun (WGS) entry which is preliminary data.</text>
</comment>
<name>A0A5C5VI62_9BACT</name>
<keyword evidence="2" id="KW-1185">Reference proteome</keyword>
<sequence length="211" mass="23355">MTSFTNHEETLLRTLALEVRLFSLPQAARLLGCSTLQAEATATRLRETGYVTAEPRLVSVAGDAIAPLYTWAKGDGVPYFRPAAYQLRKRWRTPGEQLLLYPTDKACRLHGGDCTRPRSQGETDHDLWVASVFLHYRQRDHGGAEGAWVSGDTLRCRGEVGVFDGLVPDACLTRADGSIKRVVEIGGKGYGATKLARLHDCYSQQAAYELW</sequence>
<evidence type="ECO:0000313" key="1">
    <source>
        <dbReference type="EMBL" id="TWT37445.1"/>
    </source>
</evidence>
<dbReference type="Proteomes" id="UP000316714">
    <property type="component" value="Unassembled WGS sequence"/>
</dbReference>
<organism evidence="1 2">
    <name type="scientific">Posidoniimonas corsicana</name>
    <dbReference type="NCBI Taxonomy" id="1938618"/>
    <lineage>
        <taxon>Bacteria</taxon>
        <taxon>Pseudomonadati</taxon>
        <taxon>Planctomycetota</taxon>
        <taxon>Planctomycetia</taxon>
        <taxon>Pirellulales</taxon>
        <taxon>Lacipirellulaceae</taxon>
        <taxon>Posidoniimonas</taxon>
    </lineage>
</organism>
<evidence type="ECO:0000313" key="2">
    <source>
        <dbReference type="Proteomes" id="UP000316714"/>
    </source>
</evidence>
<gene>
    <name evidence="1" type="ORF">KOR34_23960</name>
</gene>
<accession>A0A5C5VI62</accession>
<dbReference type="EMBL" id="SIHJ01000001">
    <property type="protein sequence ID" value="TWT37445.1"/>
    <property type="molecule type" value="Genomic_DNA"/>
</dbReference>